<dbReference type="GO" id="GO:0016757">
    <property type="term" value="F:glycosyltransferase activity"/>
    <property type="evidence" value="ECO:0007669"/>
    <property type="project" value="UniProtKB-KW"/>
</dbReference>
<protein>
    <submittedName>
        <fullName evidence="5">Glycosyl transferase family 2</fullName>
    </submittedName>
</protein>
<proteinExistence type="inferred from homology"/>
<evidence type="ECO:0000256" key="1">
    <source>
        <dbReference type="ARBA" id="ARBA00006739"/>
    </source>
</evidence>
<evidence type="ECO:0000313" key="6">
    <source>
        <dbReference type="Proteomes" id="UP000008204"/>
    </source>
</evidence>
<evidence type="ECO:0000256" key="3">
    <source>
        <dbReference type="ARBA" id="ARBA00022679"/>
    </source>
</evidence>
<sequence length="306" mass="34102">MDISNQLPPDVSVLMTVYNSEKYIAKAITSILSQTFNNFELIIINDGSTDRSLSILQNFTQQDQRIRLFNQENTGPAIASNKGLIHVKGKFVARMDADDIAFPTRLAKQVAFLEQNPEYVAVGSRVLLIDPDGWSIGPFAQKTDHEDIDAEHLAGSGGAICHPAVMIRTETLDKIGGYTEQMKSSIDRDLFLRLAEVGKLANLPETLLKYRMHLKSMGNANRVLQRQMAAMAVKAACQRRGMPLPINMPNDNNHQASPSEIHRKWAWWALKAGNIATARKQATLALTKNPSDFQSWKTLACTIRGW</sequence>
<keyword evidence="2" id="KW-0328">Glycosyltransferase</keyword>
<dbReference type="InterPro" id="IPR029044">
    <property type="entry name" value="Nucleotide-diphossugar_trans"/>
</dbReference>
<dbReference type="PANTHER" id="PTHR43685:SF5">
    <property type="entry name" value="GLYCOSYLTRANSFERASE EPSE-RELATED"/>
    <property type="match status" value="1"/>
</dbReference>
<comment type="similarity">
    <text evidence="1">Belongs to the glycosyltransferase 2 family.</text>
</comment>
<dbReference type="InterPro" id="IPR001173">
    <property type="entry name" value="Glyco_trans_2-like"/>
</dbReference>
<dbReference type="OrthoDB" id="9812327at2"/>
<dbReference type="STRING" id="41431.PCC8801_3881"/>
<gene>
    <name evidence="5" type="ordered locus">PCC8801_3881</name>
</gene>
<accession>B7K4C4</accession>
<dbReference type="SUPFAM" id="SSF53448">
    <property type="entry name" value="Nucleotide-diphospho-sugar transferases"/>
    <property type="match status" value="1"/>
</dbReference>
<evidence type="ECO:0000259" key="4">
    <source>
        <dbReference type="Pfam" id="PF00535"/>
    </source>
</evidence>
<dbReference type="KEGG" id="cyp:PCC8801_3881"/>
<evidence type="ECO:0000256" key="2">
    <source>
        <dbReference type="ARBA" id="ARBA00022676"/>
    </source>
</evidence>
<name>B7K4C4_RIPO1</name>
<dbReference type="AlphaFoldDB" id="B7K4C4"/>
<keyword evidence="3 5" id="KW-0808">Transferase</keyword>
<dbReference type="eggNOG" id="COG1215">
    <property type="taxonomic scope" value="Bacteria"/>
</dbReference>
<feature type="domain" description="Glycosyltransferase 2-like" evidence="4">
    <location>
        <begin position="12"/>
        <end position="127"/>
    </location>
</feature>
<dbReference type="PANTHER" id="PTHR43685">
    <property type="entry name" value="GLYCOSYLTRANSFERASE"/>
    <property type="match status" value="1"/>
</dbReference>
<dbReference type="Pfam" id="PF00535">
    <property type="entry name" value="Glycos_transf_2"/>
    <property type="match status" value="1"/>
</dbReference>
<organism evidence="5 6">
    <name type="scientific">Rippkaea orientalis (strain PCC 8801 / RF-1)</name>
    <name type="common">Cyanothece sp. (strain PCC 8801)</name>
    <dbReference type="NCBI Taxonomy" id="41431"/>
    <lineage>
        <taxon>Bacteria</taxon>
        <taxon>Bacillati</taxon>
        <taxon>Cyanobacteriota</taxon>
        <taxon>Cyanophyceae</taxon>
        <taxon>Oscillatoriophycideae</taxon>
        <taxon>Chroococcales</taxon>
        <taxon>Aphanothecaceae</taxon>
        <taxon>Rippkaea</taxon>
        <taxon>Rippkaea orientalis</taxon>
    </lineage>
</organism>
<dbReference type="RefSeq" id="WP_012597087.1">
    <property type="nucleotide sequence ID" value="NC_011726.1"/>
</dbReference>
<keyword evidence="6" id="KW-1185">Reference proteome</keyword>
<dbReference type="CAZy" id="GT2">
    <property type="family name" value="Glycosyltransferase Family 2"/>
</dbReference>
<dbReference type="Gene3D" id="3.90.550.10">
    <property type="entry name" value="Spore Coat Polysaccharide Biosynthesis Protein SpsA, Chain A"/>
    <property type="match status" value="1"/>
</dbReference>
<evidence type="ECO:0000313" key="5">
    <source>
        <dbReference type="EMBL" id="ACK67830.1"/>
    </source>
</evidence>
<dbReference type="EMBL" id="CP001287">
    <property type="protein sequence ID" value="ACK67830.1"/>
    <property type="molecule type" value="Genomic_DNA"/>
</dbReference>
<dbReference type="HOGENOM" id="CLU_025996_0_0_3"/>
<dbReference type="InterPro" id="IPR050834">
    <property type="entry name" value="Glycosyltransf_2"/>
</dbReference>
<reference evidence="6" key="1">
    <citation type="journal article" date="2011" name="MBio">
        <title>Novel metabolic attributes of the genus Cyanothece, comprising a group of unicellular nitrogen-fixing Cyanobacteria.</title>
        <authorList>
            <person name="Bandyopadhyay A."/>
            <person name="Elvitigala T."/>
            <person name="Welsh E."/>
            <person name="Stockel J."/>
            <person name="Liberton M."/>
            <person name="Min H."/>
            <person name="Sherman L.A."/>
            <person name="Pakrasi H.B."/>
        </authorList>
    </citation>
    <scope>NUCLEOTIDE SEQUENCE [LARGE SCALE GENOMIC DNA]</scope>
    <source>
        <strain evidence="6">PCC 8801</strain>
    </source>
</reference>
<dbReference type="Proteomes" id="UP000008204">
    <property type="component" value="Chromosome"/>
</dbReference>